<name>A0AAQ3JPL8_9LILI</name>
<dbReference type="EMBL" id="CP136890">
    <property type="protein sequence ID" value="WOK93496.1"/>
    <property type="molecule type" value="Genomic_DNA"/>
</dbReference>
<evidence type="ECO:0000313" key="1">
    <source>
        <dbReference type="EMBL" id="WOK93496.1"/>
    </source>
</evidence>
<protein>
    <submittedName>
        <fullName evidence="1">Uncharacterized protein</fullName>
    </submittedName>
</protein>
<proteinExistence type="predicted"/>
<sequence>MDAELRDGTFAPASRSFEQMTQELELVFSAAPLALVPTKGCRLLNLSLADLAATGQATLSPPLVPLEVSFFHGTLRLFNARVVTSRRMTNLILSIINHLDQIVSNEKEILDVFVRHYTFLWSPSPVSFNTTSIWPTFTKLSSGNWHCLTCPFSHDEIWQVIKQLPNGKNLGLAGFTAEFFKAY</sequence>
<reference evidence="1 2" key="1">
    <citation type="submission" date="2023-10" db="EMBL/GenBank/DDBJ databases">
        <title>Chromosome-scale genome assembly provides insights into flower coloration mechanisms of Canna indica.</title>
        <authorList>
            <person name="Li C."/>
        </authorList>
    </citation>
    <scope>NUCLEOTIDE SEQUENCE [LARGE SCALE GENOMIC DNA]</scope>
    <source>
        <tissue evidence="1">Flower</tissue>
    </source>
</reference>
<evidence type="ECO:0000313" key="2">
    <source>
        <dbReference type="Proteomes" id="UP001327560"/>
    </source>
</evidence>
<gene>
    <name evidence="1" type="ORF">Cni_G02194</name>
</gene>
<dbReference type="Proteomes" id="UP001327560">
    <property type="component" value="Chromosome 1"/>
</dbReference>
<organism evidence="1 2">
    <name type="scientific">Canna indica</name>
    <name type="common">Indian-shot</name>
    <dbReference type="NCBI Taxonomy" id="4628"/>
    <lineage>
        <taxon>Eukaryota</taxon>
        <taxon>Viridiplantae</taxon>
        <taxon>Streptophyta</taxon>
        <taxon>Embryophyta</taxon>
        <taxon>Tracheophyta</taxon>
        <taxon>Spermatophyta</taxon>
        <taxon>Magnoliopsida</taxon>
        <taxon>Liliopsida</taxon>
        <taxon>Zingiberales</taxon>
        <taxon>Cannaceae</taxon>
        <taxon>Canna</taxon>
    </lineage>
</organism>
<accession>A0AAQ3JPL8</accession>
<keyword evidence="2" id="KW-1185">Reference proteome</keyword>
<dbReference type="AlphaFoldDB" id="A0AAQ3JPL8"/>